<keyword evidence="1" id="KW-0812">Transmembrane</keyword>
<dbReference type="RefSeq" id="WP_280763860.1">
    <property type="nucleotide sequence ID" value="NZ_JARXVC010000025.1"/>
</dbReference>
<evidence type="ECO:0000313" key="2">
    <source>
        <dbReference type="EMBL" id="MDH6284648.1"/>
    </source>
</evidence>
<feature type="transmembrane region" description="Helical" evidence="1">
    <location>
        <begin position="53"/>
        <end position="72"/>
    </location>
</feature>
<comment type="caution">
    <text evidence="2">The sequence shown here is derived from an EMBL/GenBank/DDBJ whole genome shotgun (WGS) entry which is preliminary data.</text>
</comment>
<dbReference type="EMBL" id="JARXVC010000025">
    <property type="protein sequence ID" value="MDH6284648.1"/>
    <property type="molecule type" value="Genomic_DNA"/>
</dbReference>
<sequence>MRHRAVNIAASIALSAGAVVFSYYAALMTVFLAMTTGTCGPGECNVDVVNWTILSGLAGIVLILIAMFTLVVRSLVRRRCALWWPPLAAVLIAALWVLCFAIVSAAVGS</sequence>
<evidence type="ECO:0008006" key="4">
    <source>
        <dbReference type="Google" id="ProtNLM"/>
    </source>
</evidence>
<keyword evidence="3" id="KW-1185">Reference proteome</keyword>
<feature type="transmembrane region" description="Helical" evidence="1">
    <location>
        <begin position="12"/>
        <end position="33"/>
    </location>
</feature>
<protein>
    <recommendedName>
        <fullName evidence="4">Transmembrane protein</fullName>
    </recommendedName>
</protein>
<keyword evidence="1" id="KW-0472">Membrane</keyword>
<evidence type="ECO:0000256" key="1">
    <source>
        <dbReference type="SAM" id="Phobius"/>
    </source>
</evidence>
<proteinExistence type="predicted"/>
<name>A0ABT6MK14_9NOCA</name>
<keyword evidence="1" id="KW-1133">Transmembrane helix</keyword>
<evidence type="ECO:0000313" key="3">
    <source>
        <dbReference type="Proteomes" id="UP001160334"/>
    </source>
</evidence>
<reference evidence="2 3" key="1">
    <citation type="submission" date="2023-04" db="EMBL/GenBank/DDBJ databases">
        <title>Forest soil microbial communities from Buena Vista Peninsula, Colon Province, Panama.</title>
        <authorList>
            <person name="Bouskill N."/>
        </authorList>
    </citation>
    <scope>NUCLEOTIDE SEQUENCE [LARGE SCALE GENOMIC DNA]</scope>
    <source>
        <strain evidence="2 3">CFH S0262</strain>
    </source>
</reference>
<dbReference type="Proteomes" id="UP001160334">
    <property type="component" value="Unassembled WGS sequence"/>
</dbReference>
<organism evidence="2 3">
    <name type="scientific">Prescottella agglutinans</name>
    <dbReference type="NCBI Taxonomy" id="1644129"/>
    <lineage>
        <taxon>Bacteria</taxon>
        <taxon>Bacillati</taxon>
        <taxon>Actinomycetota</taxon>
        <taxon>Actinomycetes</taxon>
        <taxon>Mycobacteriales</taxon>
        <taxon>Nocardiaceae</taxon>
        <taxon>Prescottella</taxon>
    </lineage>
</organism>
<feature type="transmembrane region" description="Helical" evidence="1">
    <location>
        <begin position="84"/>
        <end position="107"/>
    </location>
</feature>
<gene>
    <name evidence="2" type="ORF">M2280_005909</name>
</gene>
<accession>A0ABT6MK14</accession>